<accession>X0GK63</accession>
<gene>
    <name evidence="2" type="ORF">FOPG_20023</name>
</gene>
<protein>
    <submittedName>
        <fullName evidence="2">Uncharacterized protein</fullName>
    </submittedName>
</protein>
<evidence type="ECO:0000256" key="1">
    <source>
        <dbReference type="SAM" id="MobiDB-lite"/>
    </source>
</evidence>
<sequence length="33" mass="3593">MRPPPVRRGCESVSRLGGPTYITSSSWDAENSV</sequence>
<feature type="compositionally biased region" description="Polar residues" evidence="1">
    <location>
        <begin position="21"/>
        <end position="33"/>
    </location>
</feature>
<reference evidence="2" key="2">
    <citation type="submission" date="2014-03" db="EMBL/GenBank/DDBJ databases">
        <title>The Genome Annotation of Fusarium oxysporum PHW808.</title>
        <authorList>
            <consortium name="The Broad Institute Genomics Platform"/>
            <person name="Ma L.-J."/>
            <person name="Corby-Kistler H."/>
            <person name="Broz K."/>
            <person name="Gale L.R."/>
            <person name="Jonkers W."/>
            <person name="O'Donnell K."/>
            <person name="Ploetz R."/>
            <person name="Steinberg C."/>
            <person name="Schwartz D.C."/>
            <person name="VanEtten H."/>
            <person name="Zhou S."/>
            <person name="Young S.K."/>
            <person name="Zeng Q."/>
            <person name="Gargeya S."/>
            <person name="Fitzgerald M."/>
            <person name="Abouelleil A."/>
            <person name="Alvarado L."/>
            <person name="Chapman S.B."/>
            <person name="Gainer-Dewar J."/>
            <person name="Goldberg J."/>
            <person name="Griggs A."/>
            <person name="Gujja S."/>
            <person name="Hansen M."/>
            <person name="Howarth C."/>
            <person name="Imamovic A."/>
            <person name="Ireland A."/>
            <person name="Larimer J."/>
            <person name="McCowan C."/>
            <person name="Murphy C."/>
            <person name="Pearson M."/>
            <person name="Poon T.W."/>
            <person name="Priest M."/>
            <person name="Roberts A."/>
            <person name="Saif S."/>
            <person name="Shea T."/>
            <person name="Sykes S."/>
            <person name="Wortman J."/>
            <person name="Nusbaum C."/>
            <person name="Birren B."/>
        </authorList>
    </citation>
    <scope>NUCLEOTIDE SEQUENCE</scope>
    <source>
        <strain evidence="2">54008</strain>
    </source>
</reference>
<dbReference type="HOGENOM" id="CLU_3384833_0_0_1"/>
<proteinExistence type="predicted"/>
<name>X0GK63_FUSOX</name>
<evidence type="ECO:0000313" key="2">
    <source>
        <dbReference type="EMBL" id="EXL63703.1"/>
    </source>
</evidence>
<dbReference type="EMBL" id="KK034859">
    <property type="protein sequence ID" value="EXL63703.1"/>
    <property type="molecule type" value="Genomic_DNA"/>
</dbReference>
<feature type="region of interest" description="Disordered" evidence="1">
    <location>
        <begin position="1"/>
        <end position="33"/>
    </location>
</feature>
<dbReference type="AlphaFoldDB" id="X0GK63"/>
<dbReference type="Proteomes" id="UP000030676">
    <property type="component" value="Unassembled WGS sequence"/>
</dbReference>
<organism evidence="2">
    <name type="scientific">Fusarium oxysporum f. sp. conglutinans race 2 54008</name>
    <dbReference type="NCBI Taxonomy" id="1089457"/>
    <lineage>
        <taxon>Eukaryota</taxon>
        <taxon>Fungi</taxon>
        <taxon>Dikarya</taxon>
        <taxon>Ascomycota</taxon>
        <taxon>Pezizomycotina</taxon>
        <taxon>Sordariomycetes</taxon>
        <taxon>Hypocreomycetidae</taxon>
        <taxon>Hypocreales</taxon>
        <taxon>Nectriaceae</taxon>
        <taxon>Fusarium</taxon>
        <taxon>Fusarium oxysporum species complex</taxon>
    </lineage>
</organism>
<reference evidence="2" key="1">
    <citation type="submission" date="2011-11" db="EMBL/GenBank/DDBJ databases">
        <title>The Genome Sequence of Fusarium oxysporum PHW808.</title>
        <authorList>
            <consortium name="The Broad Institute Genome Sequencing Platform"/>
            <person name="Ma L.-J."/>
            <person name="Gale L.R."/>
            <person name="Schwartz D.C."/>
            <person name="Zhou S."/>
            <person name="Corby-Kistler H."/>
            <person name="Young S.K."/>
            <person name="Zeng Q."/>
            <person name="Gargeya S."/>
            <person name="Fitzgerald M."/>
            <person name="Haas B."/>
            <person name="Abouelleil A."/>
            <person name="Alvarado L."/>
            <person name="Arachchi H.M."/>
            <person name="Berlin A."/>
            <person name="Brown A."/>
            <person name="Chapman S.B."/>
            <person name="Chen Z."/>
            <person name="Dunbar C."/>
            <person name="Freedman E."/>
            <person name="Gearin G."/>
            <person name="Goldberg J."/>
            <person name="Griggs A."/>
            <person name="Gujja S."/>
            <person name="Heiman D."/>
            <person name="Howarth C."/>
            <person name="Larson L."/>
            <person name="Lui A."/>
            <person name="MacDonald P.J.P."/>
            <person name="Montmayeur A."/>
            <person name="Murphy C."/>
            <person name="Neiman D."/>
            <person name="Pearson M."/>
            <person name="Priest M."/>
            <person name="Roberts A."/>
            <person name="Saif S."/>
            <person name="Shea T."/>
            <person name="Shenoy N."/>
            <person name="Sisk P."/>
            <person name="Stolte C."/>
            <person name="Sykes S."/>
            <person name="Wortman J."/>
            <person name="Nusbaum C."/>
            <person name="Birren B."/>
        </authorList>
    </citation>
    <scope>NUCLEOTIDE SEQUENCE [LARGE SCALE GENOMIC DNA]</scope>
    <source>
        <strain evidence="2">54008</strain>
    </source>
</reference>